<keyword evidence="1" id="KW-0547">Nucleotide-binding</keyword>
<dbReference type="Gene3D" id="3.40.50.300">
    <property type="entry name" value="P-loop containing nucleotide triphosphate hydrolases"/>
    <property type="match status" value="1"/>
</dbReference>
<evidence type="ECO:0000256" key="1">
    <source>
        <dbReference type="ARBA" id="ARBA00022741"/>
    </source>
</evidence>
<organism evidence="3 4">
    <name type="scientific">Rosa chinensis</name>
    <name type="common">China rose</name>
    <dbReference type="NCBI Taxonomy" id="74649"/>
    <lineage>
        <taxon>Eukaryota</taxon>
        <taxon>Viridiplantae</taxon>
        <taxon>Streptophyta</taxon>
        <taxon>Embryophyta</taxon>
        <taxon>Tracheophyta</taxon>
        <taxon>Spermatophyta</taxon>
        <taxon>Magnoliopsida</taxon>
        <taxon>eudicotyledons</taxon>
        <taxon>Gunneridae</taxon>
        <taxon>Pentapetalae</taxon>
        <taxon>rosids</taxon>
        <taxon>fabids</taxon>
        <taxon>Rosales</taxon>
        <taxon>Rosaceae</taxon>
        <taxon>Rosoideae</taxon>
        <taxon>Rosoideae incertae sedis</taxon>
        <taxon>Rosa</taxon>
    </lineage>
</organism>
<dbReference type="STRING" id="74649.A0A2P6SC09"/>
<dbReference type="Gramene" id="PRQ56225">
    <property type="protein sequence ID" value="PRQ56225"/>
    <property type="gene ID" value="RchiOBHm_Chr1g0333451"/>
</dbReference>
<keyword evidence="3" id="KW-0808">Transferase</keyword>
<dbReference type="GO" id="GO:0015937">
    <property type="term" value="P:coenzyme A biosynthetic process"/>
    <property type="evidence" value="ECO:0007669"/>
    <property type="project" value="InterPro"/>
</dbReference>
<sequence>MLRDRISENDAQKRINAQVSLDLKRTMADIVIDNSGSQDDLKDNFKIVLFEVTKPLTWTEL</sequence>
<protein>
    <submittedName>
        <fullName evidence="3">Putative dephospho-CoA kinase</fullName>
        <ecNumber evidence="3">2.7.1.24</ecNumber>
    </submittedName>
</protein>
<accession>A0A2P6SC09</accession>
<dbReference type="InterPro" id="IPR027417">
    <property type="entry name" value="P-loop_NTPase"/>
</dbReference>
<dbReference type="GO" id="GO:0004140">
    <property type="term" value="F:dephospho-CoA kinase activity"/>
    <property type="evidence" value="ECO:0007669"/>
    <property type="project" value="UniProtKB-EC"/>
</dbReference>
<name>A0A2P6SC09_ROSCH</name>
<dbReference type="Pfam" id="PF01121">
    <property type="entry name" value="CoaE"/>
    <property type="match status" value="1"/>
</dbReference>
<evidence type="ECO:0000313" key="4">
    <source>
        <dbReference type="Proteomes" id="UP000238479"/>
    </source>
</evidence>
<keyword evidence="2" id="KW-0067">ATP-binding</keyword>
<dbReference type="EC" id="2.7.1.24" evidence="3"/>
<dbReference type="AlphaFoldDB" id="A0A2P6SC09"/>
<keyword evidence="3" id="KW-0418">Kinase</keyword>
<dbReference type="PROSITE" id="PS51219">
    <property type="entry name" value="DPCK"/>
    <property type="match status" value="1"/>
</dbReference>
<gene>
    <name evidence="3" type="ORF">RchiOBHm_Chr1g0333451</name>
</gene>
<reference evidence="3 4" key="1">
    <citation type="journal article" date="2018" name="Nat. Genet.">
        <title>The Rosa genome provides new insights in the design of modern roses.</title>
        <authorList>
            <person name="Bendahmane M."/>
        </authorList>
    </citation>
    <scope>NUCLEOTIDE SEQUENCE [LARGE SCALE GENOMIC DNA]</scope>
    <source>
        <strain evidence="4">cv. Old Blush</strain>
    </source>
</reference>
<dbReference type="SUPFAM" id="SSF52540">
    <property type="entry name" value="P-loop containing nucleoside triphosphate hydrolases"/>
    <property type="match status" value="1"/>
</dbReference>
<dbReference type="InterPro" id="IPR001977">
    <property type="entry name" value="Depp_CoAkinase"/>
</dbReference>
<dbReference type="GO" id="GO:0005524">
    <property type="term" value="F:ATP binding"/>
    <property type="evidence" value="ECO:0007669"/>
    <property type="project" value="UniProtKB-KW"/>
</dbReference>
<evidence type="ECO:0000256" key="2">
    <source>
        <dbReference type="ARBA" id="ARBA00022840"/>
    </source>
</evidence>
<evidence type="ECO:0000313" key="3">
    <source>
        <dbReference type="EMBL" id="PRQ56225.1"/>
    </source>
</evidence>
<dbReference type="Proteomes" id="UP000238479">
    <property type="component" value="Chromosome 1"/>
</dbReference>
<dbReference type="EMBL" id="PDCK01000039">
    <property type="protein sequence ID" value="PRQ56225.1"/>
    <property type="molecule type" value="Genomic_DNA"/>
</dbReference>
<comment type="caution">
    <text evidence="3">The sequence shown here is derived from an EMBL/GenBank/DDBJ whole genome shotgun (WGS) entry which is preliminary data.</text>
</comment>
<proteinExistence type="predicted"/>
<keyword evidence="4" id="KW-1185">Reference proteome</keyword>